<dbReference type="RefSeq" id="WP_018920668.1">
    <property type="nucleotide sequence ID" value="NZ_LR134384.1"/>
</dbReference>
<protein>
    <recommendedName>
        <fullName evidence="4">DUF4919 domain-containing protein</fullName>
    </recommendedName>
</protein>
<gene>
    <name evidence="2" type="ORF">NCTC13071_00610</name>
</gene>
<name>A0A3S4X0V6_9BACT</name>
<accession>A0A3S4X0V6</accession>
<dbReference type="KEGG" id="poc:NCTC13071_00610"/>
<evidence type="ECO:0000313" key="3">
    <source>
        <dbReference type="Proteomes" id="UP000274578"/>
    </source>
</evidence>
<dbReference type="Proteomes" id="UP000274578">
    <property type="component" value="Chromosome 1"/>
</dbReference>
<sequence length="231" mass="26112">MKKYLIPFLLLFCTLIGTAQEHKSFDTSDWKRVKDLCASRPDSIRNLVKTLTSKAPKSPLTTEESLLAYIGQSYISQGKEEKILQEMFKALIKGNSDKAIASARQVLAINPISLPAIVFMGREACNMVGDSINTPINFDAEAYYRRIAKCILDAISSTGDGSISHPFVVTSEDDTRFFMHYQLRLKGIKRPEKTGHRLDFNLPCNSDRYNRAAISFDITRVIELQKQLKQQ</sequence>
<proteinExistence type="predicted"/>
<evidence type="ECO:0008006" key="4">
    <source>
        <dbReference type="Google" id="ProtNLM"/>
    </source>
</evidence>
<feature type="chain" id="PRO_5018686112" description="DUF4919 domain-containing protein" evidence="1">
    <location>
        <begin position="20"/>
        <end position="231"/>
    </location>
</feature>
<dbReference type="EMBL" id="LR134384">
    <property type="protein sequence ID" value="VEH14632.1"/>
    <property type="molecule type" value="Genomic_DNA"/>
</dbReference>
<organism evidence="2 3">
    <name type="scientific">Segatella oris</name>
    <dbReference type="NCBI Taxonomy" id="28135"/>
    <lineage>
        <taxon>Bacteria</taxon>
        <taxon>Pseudomonadati</taxon>
        <taxon>Bacteroidota</taxon>
        <taxon>Bacteroidia</taxon>
        <taxon>Bacteroidales</taxon>
        <taxon>Prevotellaceae</taxon>
        <taxon>Segatella</taxon>
    </lineage>
</organism>
<dbReference type="GeneID" id="85011507"/>
<reference evidence="2 3" key="1">
    <citation type="submission" date="2018-12" db="EMBL/GenBank/DDBJ databases">
        <authorList>
            <consortium name="Pathogen Informatics"/>
        </authorList>
    </citation>
    <scope>NUCLEOTIDE SEQUENCE [LARGE SCALE GENOMIC DNA]</scope>
    <source>
        <strain evidence="2 3">NCTC13071</strain>
    </source>
</reference>
<dbReference type="AlphaFoldDB" id="A0A3S4X0V6"/>
<feature type="signal peptide" evidence="1">
    <location>
        <begin position="1"/>
        <end position="19"/>
    </location>
</feature>
<evidence type="ECO:0000256" key="1">
    <source>
        <dbReference type="SAM" id="SignalP"/>
    </source>
</evidence>
<evidence type="ECO:0000313" key="2">
    <source>
        <dbReference type="EMBL" id="VEH14632.1"/>
    </source>
</evidence>
<keyword evidence="1" id="KW-0732">Signal</keyword>